<dbReference type="PANTHER" id="PTHR43814">
    <property type="entry name" value="ARGININOSUCCINATE LYASE"/>
    <property type="match status" value="1"/>
</dbReference>
<evidence type="ECO:0000256" key="3">
    <source>
        <dbReference type="ARBA" id="ARBA00022571"/>
    </source>
</evidence>
<dbReference type="Gene3D" id="1.20.200.10">
    <property type="entry name" value="Fumarase/aspartase (Central domain)"/>
    <property type="match status" value="1"/>
</dbReference>
<evidence type="ECO:0000256" key="2">
    <source>
        <dbReference type="ARBA" id="ARBA00012338"/>
    </source>
</evidence>
<dbReference type="PRINTS" id="PR00149">
    <property type="entry name" value="FUMRATELYASE"/>
</dbReference>
<dbReference type="PANTHER" id="PTHR43814:SF1">
    <property type="entry name" value="ARGININOSUCCINATE LYASE"/>
    <property type="match status" value="1"/>
</dbReference>
<organism evidence="7">
    <name type="scientific">Pseudothermotoga hypogea</name>
    <dbReference type="NCBI Taxonomy" id="57487"/>
    <lineage>
        <taxon>Bacteria</taxon>
        <taxon>Thermotogati</taxon>
        <taxon>Thermotogota</taxon>
        <taxon>Thermotogae</taxon>
        <taxon>Thermotogales</taxon>
        <taxon>Thermotogaceae</taxon>
        <taxon>Pseudothermotoga</taxon>
    </lineage>
</organism>
<dbReference type="EMBL" id="DTKQ01000024">
    <property type="protein sequence ID" value="HGZ78868.1"/>
    <property type="molecule type" value="Genomic_DNA"/>
</dbReference>
<dbReference type="Gene3D" id="1.10.275.10">
    <property type="entry name" value="Fumarase/aspartase (N-terminal domain)"/>
    <property type="match status" value="1"/>
</dbReference>
<feature type="domain" description="Fumarate lyase N-terminal" evidence="6">
    <location>
        <begin position="12"/>
        <end position="301"/>
    </location>
</feature>
<protein>
    <recommendedName>
        <fullName evidence="2 4">Argininosuccinate lyase</fullName>
        <ecNumber evidence="2 4">4.3.2.1</ecNumber>
    </recommendedName>
</protein>
<gene>
    <name evidence="7" type="primary">argH</name>
    <name evidence="7" type="ORF">ENW55_02655</name>
</gene>
<dbReference type="AlphaFoldDB" id="A0A832I582"/>
<dbReference type="PROSITE" id="PS00163">
    <property type="entry name" value="FUMARATE_LYASES"/>
    <property type="match status" value="1"/>
</dbReference>
<dbReference type="NCBIfam" id="TIGR00838">
    <property type="entry name" value="argH"/>
    <property type="match status" value="1"/>
</dbReference>
<dbReference type="InterPro" id="IPR009049">
    <property type="entry name" value="Argininosuccinate_lyase"/>
</dbReference>
<evidence type="ECO:0000256" key="1">
    <source>
        <dbReference type="ARBA" id="ARBA00004941"/>
    </source>
</evidence>
<dbReference type="GO" id="GO:0004056">
    <property type="term" value="F:argininosuccinate lyase activity"/>
    <property type="evidence" value="ECO:0007669"/>
    <property type="project" value="UniProtKB-UniRule"/>
</dbReference>
<feature type="coiled-coil region" evidence="5">
    <location>
        <begin position="114"/>
        <end position="145"/>
    </location>
</feature>
<keyword evidence="7" id="KW-0456">Lyase</keyword>
<dbReference type="EC" id="4.3.2.1" evidence="2 4"/>
<keyword evidence="5" id="KW-0175">Coiled coil</keyword>
<comment type="caution">
    <text evidence="7">The sequence shown here is derived from an EMBL/GenBank/DDBJ whole genome shotgun (WGS) entry which is preliminary data.</text>
</comment>
<proteinExistence type="predicted"/>
<dbReference type="InterPro" id="IPR008948">
    <property type="entry name" value="L-Aspartase-like"/>
</dbReference>
<evidence type="ECO:0000313" key="7">
    <source>
        <dbReference type="EMBL" id="HGZ78868.1"/>
    </source>
</evidence>
<keyword evidence="3" id="KW-0055">Arginine biosynthesis</keyword>
<dbReference type="Gene3D" id="1.10.40.30">
    <property type="entry name" value="Fumarase/aspartase (C-terminal domain)"/>
    <property type="match status" value="1"/>
</dbReference>
<accession>A0A832I582</accession>
<sequence>MPKLWEKGYTLDPLIERFTVGKDYLTDMKLIRYDVIASIAHAEMLAKVGYLSNEELEKLKIALKKLSDLIDSNQFSISPDEEDCHTAIENFLVREVGEIGKKIHMARSRNDQVLTALRLLYKDELKKIEKLIQELKKQLLQFSKRFGRIKFAGFTHTRKAMPTNFRTWCMALYDALNDDLKILKPVFELIDQSPLGTGAGYGVPAKIDRRFTAQRLGFKKIQKNPIHTQLSRGKYEFLLLHSLSQISFDLNRFASDIIFFSLPEIGYLSLPRELCTGSSIMPHKLNPDPLELVRAYHNRIVAKQMECAMITSNLITGYHRDLQLLKETVLEAFEIVEQLLLVMKLIFEKLEVNEQKCRASLTKEVLATQKVYELVERGIPFRNAYRIVAEELGSERK</sequence>
<name>A0A832I582_9THEM</name>
<comment type="pathway">
    <text evidence="1">Amino-acid biosynthesis; L-arginine biosynthesis; L-arginine from L-ornithine and carbamoyl phosphate: step 3/3.</text>
</comment>
<dbReference type="InterPro" id="IPR020557">
    <property type="entry name" value="Fumarate_lyase_CS"/>
</dbReference>
<dbReference type="Pfam" id="PF00206">
    <property type="entry name" value="Lyase_1"/>
    <property type="match status" value="1"/>
</dbReference>
<evidence type="ECO:0000256" key="4">
    <source>
        <dbReference type="NCBIfam" id="TIGR00838"/>
    </source>
</evidence>
<dbReference type="GO" id="GO:0042450">
    <property type="term" value="P:L-arginine biosynthetic process via ornithine"/>
    <property type="evidence" value="ECO:0007669"/>
    <property type="project" value="UniProtKB-UniRule"/>
</dbReference>
<dbReference type="SUPFAM" id="SSF48557">
    <property type="entry name" value="L-aspartase-like"/>
    <property type="match status" value="1"/>
</dbReference>
<evidence type="ECO:0000256" key="5">
    <source>
        <dbReference type="SAM" id="Coils"/>
    </source>
</evidence>
<dbReference type="UniPathway" id="UPA00068">
    <property type="reaction ID" value="UER00114"/>
</dbReference>
<evidence type="ECO:0000259" key="6">
    <source>
        <dbReference type="Pfam" id="PF00206"/>
    </source>
</evidence>
<dbReference type="InterPro" id="IPR024083">
    <property type="entry name" value="Fumarase/histidase_N"/>
</dbReference>
<keyword evidence="3" id="KW-0028">Amino-acid biosynthesis</keyword>
<reference evidence="7" key="1">
    <citation type="journal article" date="2020" name="mSystems">
        <title>Genome- and Community-Level Interaction Insights into Carbon Utilization and Element Cycling Functions of Hydrothermarchaeota in Hydrothermal Sediment.</title>
        <authorList>
            <person name="Zhou Z."/>
            <person name="Liu Y."/>
            <person name="Xu W."/>
            <person name="Pan J."/>
            <person name="Luo Z.H."/>
            <person name="Li M."/>
        </authorList>
    </citation>
    <scope>NUCLEOTIDE SEQUENCE [LARGE SCALE GENOMIC DNA]</scope>
    <source>
        <strain evidence="7">SpSt-86</strain>
    </source>
</reference>
<dbReference type="InterPro" id="IPR000362">
    <property type="entry name" value="Fumarate_lyase_fam"/>
</dbReference>
<dbReference type="GO" id="GO:0005829">
    <property type="term" value="C:cytosol"/>
    <property type="evidence" value="ECO:0007669"/>
    <property type="project" value="TreeGrafter"/>
</dbReference>
<dbReference type="PRINTS" id="PR00145">
    <property type="entry name" value="ARGSUCLYASE"/>
</dbReference>
<dbReference type="InterPro" id="IPR022761">
    <property type="entry name" value="Fumarate_lyase_N"/>
</dbReference>